<proteinExistence type="predicted"/>
<protein>
    <submittedName>
        <fullName evidence="1">Uncharacterized protein</fullName>
    </submittedName>
</protein>
<gene>
    <name evidence="1" type="ORF">DFR67_108247</name>
</gene>
<dbReference type="EMBL" id="QJSP01000008">
    <property type="protein sequence ID" value="PYE16494.1"/>
    <property type="molecule type" value="Genomic_DNA"/>
</dbReference>
<name>A0A318S0I5_WILLI</name>
<dbReference type="AlphaFoldDB" id="A0A318S0I5"/>
<comment type="caution">
    <text evidence="1">The sequence shown here is derived from an EMBL/GenBank/DDBJ whole genome shotgun (WGS) entry which is preliminary data.</text>
</comment>
<evidence type="ECO:0000313" key="2">
    <source>
        <dbReference type="Proteomes" id="UP000247591"/>
    </source>
</evidence>
<dbReference type="Proteomes" id="UP000247591">
    <property type="component" value="Unassembled WGS sequence"/>
</dbReference>
<reference evidence="1 2" key="1">
    <citation type="submission" date="2018-06" db="EMBL/GenBank/DDBJ databases">
        <title>Genomic Encyclopedia of Type Strains, Phase IV (KMG-IV): sequencing the most valuable type-strain genomes for metagenomic binning, comparative biology and taxonomic classification.</title>
        <authorList>
            <person name="Goeker M."/>
        </authorList>
    </citation>
    <scope>NUCLEOTIDE SEQUENCE [LARGE SCALE GENOMIC DNA]</scope>
    <source>
        <strain evidence="1 2">DSM 45521</strain>
    </source>
</reference>
<sequence>MGGLSGTALPDSASAHLLPGLDLVRWNMETTGSPDAELTTLPPLLLLRGSDFAVVTFEKRRLATRILRSANNLP</sequence>
<accession>A0A318S0I5</accession>
<organism evidence="1 2">
    <name type="scientific">Williamsia limnetica</name>
    <dbReference type="NCBI Taxonomy" id="882452"/>
    <lineage>
        <taxon>Bacteria</taxon>
        <taxon>Bacillati</taxon>
        <taxon>Actinomycetota</taxon>
        <taxon>Actinomycetes</taxon>
        <taxon>Mycobacteriales</taxon>
        <taxon>Nocardiaceae</taxon>
        <taxon>Williamsia</taxon>
    </lineage>
</organism>
<keyword evidence="2" id="KW-1185">Reference proteome</keyword>
<evidence type="ECO:0000313" key="1">
    <source>
        <dbReference type="EMBL" id="PYE16494.1"/>
    </source>
</evidence>